<protein>
    <submittedName>
        <fullName evidence="2">Predicted protein</fullName>
    </submittedName>
</protein>
<dbReference type="InParanoid" id="B0DKT2"/>
<gene>
    <name evidence="2" type="ORF">LACBIDRAFT_304030</name>
</gene>
<reference evidence="2 3" key="1">
    <citation type="journal article" date="2008" name="Nature">
        <title>The genome of Laccaria bicolor provides insights into mycorrhizal symbiosis.</title>
        <authorList>
            <person name="Martin F."/>
            <person name="Aerts A."/>
            <person name="Ahren D."/>
            <person name="Brun A."/>
            <person name="Danchin E.G.J."/>
            <person name="Duchaussoy F."/>
            <person name="Gibon J."/>
            <person name="Kohler A."/>
            <person name="Lindquist E."/>
            <person name="Pereda V."/>
            <person name="Salamov A."/>
            <person name="Shapiro H.J."/>
            <person name="Wuyts J."/>
            <person name="Blaudez D."/>
            <person name="Buee M."/>
            <person name="Brokstein P."/>
            <person name="Canbaeck B."/>
            <person name="Cohen D."/>
            <person name="Courty P.E."/>
            <person name="Coutinho P.M."/>
            <person name="Delaruelle C."/>
            <person name="Detter J.C."/>
            <person name="Deveau A."/>
            <person name="DiFazio S."/>
            <person name="Duplessis S."/>
            <person name="Fraissinet-Tachet L."/>
            <person name="Lucic E."/>
            <person name="Frey-Klett P."/>
            <person name="Fourrey C."/>
            <person name="Feussner I."/>
            <person name="Gay G."/>
            <person name="Grimwood J."/>
            <person name="Hoegger P.J."/>
            <person name="Jain P."/>
            <person name="Kilaru S."/>
            <person name="Labbe J."/>
            <person name="Lin Y.C."/>
            <person name="Legue V."/>
            <person name="Le Tacon F."/>
            <person name="Marmeisse R."/>
            <person name="Melayah D."/>
            <person name="Montanini B."/>
            <person name="Muratet M."/>
            <person name="Nehls U."/>
            <person name="Niculita-Hirzel H."/>
            <person name="Oudot-Le Secq M.P."/>
            <person name="Peter M."/>
            <person name="Quesneville H."/>
            <person name="Rajashekar B."/>
            <person name="Reich M."/>
            <person name="Rouhier N."/>
            <person name="Schmutz J."/>
            <person name="Yin T."/>
            <person name="Chalot M."/>
            <person name="Henrissat B."/>
            <person name="Kuees U."/>
            <person name="Lucas S."/>
            <person name="Van de Peer Y."/>
            <person name="Podila G.K."/>
            <person name="Polle A."/>
            <person name="Pukkila P.J."/>
            <person name="Richardson P.M."/>
            <person name="Rouze P."/>
            <person name="Sanders I.R."/>
            <person name="Stajich J.E."/>
            <person name="Tunlid A."/>
            <person name="Tuskan G."/>
            <person name="Grigoriev I.V."/>
        </authorList>
    </citation>
    <scope>NUCLEOTIDE SEQUENCE [LARGE SCALE GENOMIC DNA]</scope>
    <source>
        <strain evidence="3">S238N-H82 / ATCC MYA-4686</strain>
    </source>
</reference>
<evidence type="ECO:0000256" key="1">
    <source>
        <dbReference type="SAM" id="MobiDB-lite"/>
    </source>
</evidence>
<dbReference type="KEGG" id="lbc:LACBIDRAFT_304030"/>
<accession>B0DKT2</accession>
<organism evidence="3">
    <name type="scientific">Laccaria bicolor (strain S238N-H82 / ATCC MYA-4686)</name>
    <name type="common">Bicoloured deceiver</name>
    <name type="synonym">Laccaria laccata var. bicolor</name>
    <dbReference type="NCBI Taxonomy" id="486041"/>
    <lineage>
        <taxon>Eukaryota</taxon>
        <taxon>Fungi</taxon>
        <taxon>Dikarya</taxon>
        <taxon>Basidiomycota</taxon>
        <taxon>Agaricomycotina</taxon>
        <taxon>Agaricomycetes</taxon>
        <taxon>Agaricomycetidae</taxon>
        <taxon>Agaricales</taxon>
        <taxon>Agaricineae</taxon>
        <taxon>Hydnangiaceae</taxon>
        <taxon>Laccaria</taxon>
    </lineage>
</organism>
<evidence type="ECO:0000313" key="2">
    <source>
        <dbReference type="EMBL" id="EDR04703.1"/>
    </source>
</evidence>
<dbReference type="HOGENOM" id="CLU_1428157_0_0_1"/>
<dbReference type="OrthoDB" id="3359887at2759"/>
<keyword evidence="3" id="KW-1185">Reference proteome</keyword>
<dbReference type="Proteomes" id="UP000001194">
    <property type="component" value="Unassembled WGS sequence"/>
</dbReference>
<feature type="region of interest" description="Disordered" evidence="1">
    <location>
        <begin position="175"/>
        <end position="194"/>
    </location>
</feature>
<proteinExistence type="predicted"/>
<evidence type="ECO:0000313" key="3">
    <source>
        <dbReference type="Proteomes" id="UP000001194"/>
    </source>
</evidence>
<sequence>MKKNDRNLIQKRKITKREGQNEQVICELDAINAWLKEANVKEKFVAKERYGKLRLANGQILGSRLSTSQVDNSLTRMQKWFKAKNTHAQASSTTTNSFYKVELTNKTYILVVYTPLINVQQVLRTQIRGKWESPTTLKVIEASQILDLVGIWSAEASKNIYVLRKHPGLAMLSAVESGKGDEGNDTDDSDSDEE</sequence>
<dbReference type="RefSeq" id="XP_001884527.1">
    <property type="nucleotide sequence ID" value="XM_001884492.1"/>
</dbReference>
<dbReference type="AlphaFoldDB" id="B0DKT2"/>
<dbReference type="GeneID" id="6080192"/>
<dbReference type="EMBL" id="DS547116">
    <property type="protein sequence ID" value="EDR04703.1"/>
    <property type="molecule type" value="Genomic_DNA"/>
</dbReference>
<name>B0DKT2_LACBS</name>
<feature type="compositionally biased region" description="Acidic residues" evidence="1">
    <location>
        <begin position="183"/>
        <end position="194"/>
    </location>
</feature>